<reference evidence="2 3" key="1">
    <citation type="submission" date="2017-06" db="EMBL/GenBank/DDBJ databases">
        <title>Comparative genomic analysis of Ambrosia Fusariam Clade fungi.</title>
        <authorList>
            <person name="Stajich J.E."/>
            <person name="Carrillo J."/>
            <person name="Kijimoto T."/>
            <person name="Eskalen A."/>
            <person name="O'Donnell K."/>
            <person name="Kasson M."/>
        </authorList>
    </citation>
    <scope>NUCLEOTIDE SEQUENCE [LARGE SCALE GENOMIC DNA]</scope>
    <source>
        <strain evidence="2 3">NRRL62584</strain>
    </source>
</reference>
<dbReference type="OrthoDB" id="3220769at2759"/>
<keyword evidence="1" id="KW-1133">Transmembrane helix</keyword>
<evidence type="ECO:0000313" key="2">
    <source>
        <dbReference type="EMBL" id="RSL52234.1"/>
    </source>
</evidence>
<keyword evidence="1" id="KW-0812">Transmembrane</keyword>
<comment type="caution">
    <text evidence="2">The sequence shown here is derived from an EMBL/GenBank/DDBJ whole genome shotgun (WGS) entry which is preliminary data.</text>
</comment>
<evidence type="ECO:0000313" key="3">
    <source>
        <dbReference type="Proteomes" id="UP000288168"/>
    </source>
</evidence>
<evidence type="ECO:0000256" key="1">
    <source>
        <dbReference type="SAM" id="Phobius"/>
    </source>
</evidence>
<dbReference type="Proteomes" id="UP000288168">
    <property type="component" value="Unassembled WGS sequence"/>
</dbReference>
<accession>A0A428PGR4</accession>
<sequence length="484" mass="54633">MYSSWFAYPISRPYPFRWFTPLTIVGGTFLAVVFTLINLGSSGFYLESQFTSDPNSTISGERQWFMKPPFSWETNLDPKCEAKILSVGDSFFTNARGLAYVVKSLQHFNDSEPKSVKTFPSISYMNNILEDCYLDRVSLKLQKSDTVASPTWWISWSVASYVDATAACSVMTQHGRIKISLALQYKGASDHLYAYIVEDNPKEHASIWWGARLLNAYLAGVWQIMSLTQQASNEKKDEYWALGNIPYLRDFSQQDIRSLEFFRSDPWLVSSRGRFEATDTKNLTILFKNLKDPVSPVTTEGLHYAKLLHSLVSIDLGNCEAPNLLLNDDDLKYAIDAPDSPSRKPKGKLDYLHGKYHSPMDRYSKIPRPNTVYNKNLTFLHEAYDEFRPLTGKLGCKNSTIDAQYLCSVPRSKSIGTMILAIVIANLVFLQAAWRLLGLIAQGMLPNADPQAMVCEGCLKNNYAMGEVSSRPDSRDESTVQLVP</sequence>
<name>A0A428PGR4_9HYPO</name>
<dbReference type="STRING" id="1325734.A0A428PGR4"/>
<keyword evidence="3" id="KW-1185">Reference proteome</keyword>
<protein>
    <submittedName>
        <fullName evidence="2">Uncharacterized protein</fullName>
    </submittedName>
</protein>
<proteinExistence type="predicted"/>
<feature type="transmembrane region" description="Helical" evidence="1">
    <location>
        <begin position="415"/>
        <end position="437"/>
    </location>
</feature>
<keyword evidence="1" id="KW-0472">Membrane</keyword>
<gene>
    <name evidence="2" type="ORF">CEP54_011025</name>
</gene>
<dbReference type="AlphaFoldDB" id="A0A428PGR4"/>
<organism evidence="2 3">
    <name type="scientific">Fusarium duplospermum</name>
    <dbReference type="NCBI Taxonomy" id="1325734"/>
    <lineage>
        <taxon>Eukaryota</taxon>
        <taxon>Fungi</taxon>
        <taxon>Dikarya</taxon>
        <taxon>Ascomycota</taxon>
        <taxon>Pezizomycotina</taxon>
        <taxon>Sordariomycetes</taxon>
        <taxon>Hypocreomycetidae</taxon>
        <taxon>Hypocreales</taxon>
        <taxon>Nectriaceae</taxon>
        <taxon>Fusarium</taxon>
        <taxon>Fusarium solani species complex</taxon>
    </lineage>
</organism>
<dbReference type="EMBL" id="NKCI01000138">
    <property type="protein sequence ID" value="RSL52234.1"/>
    <property type="molecule type" value="Genomic_DNA"/>
</dbReference>
<feature type="transmembrane region" description="Helical" evidence="1">
    <location>
        <begin position="21"/>
        <end position="46"/>
    </location>
</feature>